<organism evidence="2 3">
    <name type="scientific">Botryobasidium botryosum (strain FD-172 SS1)</name>
    <dbReference type="NCBI Taxonomy" id="930990"/>
    <lineage>
        <taxon>Eukaryota</taxon>
        <taxon>Fungi</taxon>
        <taxon>Dikarya</taxon>
        <taxon>Basidiomycota</taxon>
        <taxon>Agaricomycotina</taxon>
        <taxon>Agaricomycetes</taxon>
        <taxon>Cantharellales</taxon>
        <taxon>Botryobasidiaceae</taxon>
        <taxon>Botryobasidium</taxon>
    </lineage>
</organism>
<evidence type="ECO:0000313" key="2">
    <source>
        <dbReference type="EMBL" id="KDQ19132.1"/>
    </source>
</evidence>
<name>A0A067N4R4_BOTB1</name>
<feature type="transmembrane region" description="Helical" evidence="1">
    <location>
        <begin position="12"/>
        <end position="32"/>
    </location>
</feature>
<dbReference type="EMBL" id="KL198020">
    <property type="protein sequence ID" value="KDQ19132.1"/>
    <property type="molecule type" value="Genomic_DNA"/>
</dbReference>
<sequence length="359" mass="39537">MVIFGISCSCRSLLIVGFLGVTLFRYCFEALLQSVLVPICTLPVLSTALPFCPAVHSWKNASIAPDYPKLLELQSGFENLLESSSGTALALDIKKAEIALKDLNTMVKISHLVCKDALAEKLDEFVGEARDVGRGLQRLGSRVGGAVDIYAIRSLEAITPKQIPSSAMSLIESPSSLVNVMVDTLLGRSWSTKRAQRAMLIRTFNLAAQEMQSQLGRLIVEAEADLILLDRLEVMLDTIHSIVTKNDVDIQVKRDEVLADLWTKLGGNRAKLSVFAAHRTLLGNVSRFRKTALMRVSATILQLRQLSTDLDDLRDRVTAPSIMGEQANGEGGIPIEVHIESIRKGVERLGEYRKRSIER</sequence>
<evidence type="ECO:0000256" key="1">
    <source>
        <dbReference type="SAM" id="Phobius"/>
    </source>
</evidence>
<dbReference type="InParanoid" id="A0A067N4R4"/>
<gene>
    <name evidence="2" type="ORF">BOTBODRAFT_103313</name>
</gene>
<keyword evidence="3" id="KW-1185">Reference proteome</keyword>
<reference evidence="3" key="1">
    <citation type="journal article" date="2014" name="Proc. Natl. Acad. Sci. U.S.A.">
        <title>Extensive sampling of basidiomycete genomes demonstrates inadequacy of the white-rot/brown-rot paradigm for wood decay fungi.</title>
        <authorList>
            <person name="Riley R."/>
            <person name="Salamov A.A."/>
            <person name="Brown D.W."/>
            <person name="Nagy L.G."/>
            <person name="Floudas D."/>
            <person name="Held B.W."/>
            <person name="Levasseur A."/>
            <person name="Lombard V."/>
            <person name="Morin E."/>
            <person name="Otillar R."/>
            <person name="Lindquist E.A."/>
            <person name="Sun H."/>
            <person name="LaButti K.M."/>
            <person name="Schmutz J."/>
            <person name="Jabbour D."/>
            <person name="Luo H."/>
            <person name="Baker S.E."/>
            <person name="Pisabarro A.G."/>
            <person name="Walton J.D."/>
            <person name="Blanchette R.A."/>
            <person name="Henrissat B."/>
            <person name="Martin F."/>
            <person name="Cullen D."/>
            <person name="Hibbett D.S."/>
            <person name="Grigoriev I.V."/>
        </authorList>
    </citation>
    <scope>NUCLEOTIDE SEQUENCE [LARGE SCALE GENOMIC DNA]</scope>
    <source>
        <strain evidence="3">FD-172 SS1</strain>
    </source>
</reference>
<dbReference type="AlphaFoldDB" id="A0A067N4R4"/>
<keyword evidence="1" id="KW-0472">Membrane</keyword>
<dbReference type="STRING" id="930990.A0A067N4R4"/>
<protein>
    <submittedName>
        <fullName evidence="2">Uncharacterized protein</fullName>
    </submittedName>
</protein>
<keyword evidence="1" id="KW-1133">Transmembrane helix</keyword>
<dbReference type="OrthoDB" id="4179406at2759"/>
<dbReference type="Proteomes" id="UP000027195">
    <property type="component" value="Unassembled WGS sequence"/>
</dbReference>
<dbReference type="HOGENOM" id="CLU_026455_1_1_1"/>
<accession>A0A067N4R4</accession>
<keyword evidence="1" id="KW-0812">Transmembrane</keyword>
<proteinExistence type="predicted"/>
<evidence type="ECO:0000313" key="3">
    <source>
        <dbReference type="Proteomes" id="UP000027195"/>
    </source>
</evidence>